<keyword evidence="2" id="KW-1185">Reference proteome</keyword>
<organism evidence="1 2">
    <name type="scientific">Pleurodeles waltl</name>
    <name type="common">Iberian ribbed newt</name>
    <dbReference type="NCBI Taxonomy" id="8319"/>
    <lineage>
        <taxon>Eukaryota</taxon>
        <taxon>Metazoa</taxon>
        <taxon>Chordata</taxon>
        <taxon>Craniata</taxon>
        <taxon>Vertebrata</taxon>
        <taxon>Euteleostomi</taxon>
        <taxon>Amphibia</taxon>
        <taxon>Batrachia</taxon>
        <taxon>Caudata</taxon>
        <taxon>Salamandroidea</taxon>
        <taxon>Salamandridae</taxon>
        <taxon>Pleurodelinae</taxon>
        <taxon>Pleurodeles</taxon>
    </lineage>
</organism>
<proteinExistence type="predicted"/>
<name>A0AAV7W9E4_PLEWA</name>
<accession>A0AAV7W9E4</accession>
<dbReference type="AlphaFoldDB" id="A0AAV7W9E4"/>
<evidence type="ECO:0000313" key="2">
    <source>
        <dbReference type="Proteomes" id="UP001066276"/>
    </source>
</evidence>
<reference evidence="1" key="1">
    <citation type="journal article" date="2022" name="bioRxiv">
        <title>Sequencing and chromosome-scale assembly of the giantPleurodeles waltlgenome.</title>
        <authorList>
            <person name="Brown T."/>
            <person name="Elewa A."/>
            <person name="Iarovenko S."/>
            <person name="Subramanian E."/>
            <person name="Araus A.J."/>
            <person name="Petzold A."/>
            <person name="Susuki M."/>
            <person name="Suzuki K.-i.T."/>
            <person name="Hayashi T."/>
            <person name="Toyoda A."/>
            <person name="Oliveira C."/>
            <person name="Osipova E."/>
            <person name="Leigh N.D."/>
            <person name="Simon A."/>
            <person name="Yun M.H."/>
        </authorList>
    </citation>
    <scope>NUCLEOTIDE SEQUENCE</scope>
    <source>
        <strain evidence="1">20211129_DDA</strain>
        <tissue evidence="1">Liver</tissue>
    </source>
</reference>
<protein>
    <submittedName>
        <fullName evidence="1">Uncharacterized protein</fullName>
    </submittedName>
</protein>
<comment type="caution">
    <text evidence="1">The sequence shown here is derived from an EMBL/GenBank/DDBJ whole genome shotgun (WGS) entry which is preliminary data.</text>
</comment>
<evidence type="ECO:0000313" key="1">
    <source>
        <dbReference type="EMBL" id="KAJ1209699.1"/>
    </source>
</evidence>
<gene>
    <name evidence="1" type="ORF">NDU88_005072</name>
</gene>
<sequence length="128" mass="14164">MQGHFRCEQVLEAAVFAVDKSTSIMKGAPHTLSAEHSVFAVIQKSKSTLTKQRVSGYKLILSRPSPKVVNPATFLALEVQEWEETLDCVTYTLKGISQRMEELILVSGALFIDDSSMNEMGEDTQGQQ</sequence>
<dbReference type="EMBL" id="JANPWB010000002">
    <property type="protein sequence ID" value="KAJ1209699.1"/>
    <property type="molecule type" value="Genomic_DNA"/>
</dbReference>
<dbReference type="Proteomes" id="UP001066276">
    <property type="component" value="Chromosome 1_2"/>
</dbReference>